<reference evidence="1" key="3">
    <citation type="submission" date="2020-12" db="UniProtKB">
        <authorList>
            <consortium name="EnsemblPlants"/>
        </authorList>
    </citation>
    <scope>IDENTIFICATION</scope>
</reference>
<dbReference type="EnsemblPlants" id="Pp3c22_15320V3.2">
    <property type="protein sequence ID" value="Pp3c22_15320V3.2"/>
    <property type="gene ID" value="Pp3c22_15320"/>
</dbReference>
<keyword evidence="2" id="KW-1185">Reference proteome</keyword>
<dbReference type="Gramene" id="Pp3c22_15320V3.2">
    <property type="protein sequence ID" value="Pp3c22_15320V3.2"/>
    <property type="gene ID" value="Pp3c22_15320"/>
</dbReference>
<sequence>MKIFGQVNQMKLFNCWMSGISQEQEAIQCTENAVLTRFINQAARISPQEETTNLKPAENCSHFSAQLELNEKVEKERASRAVKLLQEGILFPEDQEDDYTTGLKHHRPSSPLGYTLDIDYTAVKVVEAVIDKCKLLNCVSTLCRKQCTEFSTTLKSLHDILLVIQGSACLDKYKELLEGVLLHASKAYAFTEKVFFQAMTNSLHGVTGQKAHFKFGDFACRFYNLKVELCEQFQRSENDCQSGGCPREKRLSYGVSTYSVPVLNIARRLYKEKRVVTPITEIYGKSLYTVELTYPRTWLSDDVGVVSRVESSERGYKQVLLADRVKIEKGAWGWEAAHNTVLITYNDFLVANVASMAGSLLRFNKKCVKSNKRAHQAQKYRTSVQVVGSTRIDLDLQNLFIKGTKDRDNVYYKCFINTDEEEILAIYRYHIHHFHMAEGLLHIVGRGNQIELRHVLVSIFSCLGFTCTV</sequence>
<dbReference type="RefSeq" id="XP_024360357.1">
    <property type="nucleotide sequence ID" value="XM_024504589.2"/>
</dbReference>
<accession>A0A7I4FF43</accession>
<dbReference type="Proteomes" id="UP000006727">
    <property type="component" value="Chromosome 22"/>
</dbReference>
<protein>
    <submittedName>
        <fullName evidence="1">Uncharacterized protein</fullName>
    </submittedName>
</protein>
<evidence type="ECO:0000313" key="2">
    <source>
        <dbReference type="Proteomes" id="UP000006727"/>
    </source>
</evidence>
<gene>
    <name evidence="1" type="primary">LOC112274818</name>
</gene>
<dbReference type="GeneID" id="112274818"/>
<reference evidence="1 2" key="2">
    <citation type="journal article" date="2018" name="Plant J.">
        <title>The Physcomitrella patens chromosome-scale assembly reveals moss genome structure and evolution.</title>
        <authorList>
            <person name="Lang D."/>
            <person name="Ullrich K.K."/>
            <person name="Murat F."/>
            <person name="Fuchs J."/>
            <person name="Jenkins J."/>
            <person name="Haas F.B."/>
            <person name="Piednoel M."/>
            <person name="Gundlach H."/>
            <person name="Van Bel M."/>
            <person name="Meyberg R."/>
            <person name="Vives C."/>
            <person name="Morata J."/>
            <person name="Symeonidi A."/>
            <person name="Hiss M."/>
            <person name="Muchero W."/>
            <person name="Kamisugi Y."/>
            <person name="Saleh O."/>
            <person name="Blanc G."/>
            <person name="Decker E.L."/>
            <person name="van Gessel N."/>
            <person name="Grimwood J."/>
            <person name="Hayes R.D."/>
            <person name="Graham S.W."/>
            <person name="Gunter L.E."/>
            <person name="McDaniel S.F."/>
            <person name="Hoernstein S.N.W."/>
            <person name="Larsson A."/>
            <person name="Li F.W."/>
            <person name="Perroud P.F."/>
            <person name="Phillips J."/>
            <person name="Ranjan P."/>
            <person name="Rokshar D.S."/>
            <person name="Rothfels C.J."/>
            <person name="Schneider L."/>
            <person name="Shu S."/>
            <person name="Stevenson D.W."/>
            <person name="Thummler F."/>
            <person name="Tillich M."/>
            <person name="Villarreal Aguilar J.C."/>
            <person name="Widiez T."/>
            <person name="Wong G.K."/>
            <person name="Wymore A."/>
            <person name="Zhang Y."/>
            <person name="Zimmer A.D."/>
            <person name="Quatrano R.S."/>
            <person name="Mayer K.F.X."/>
            <person name="Goodstein D."/>
            <person name="Casacuberta J.M."/>
            <person name="Vandepoele K."/>
            <person name="Reski R."/>
            <person name="Cuming A.C."/>
            <person name="Tuskan G.A."/>
            <person name="Maumus F."/>
            <person name="Salse J."/>
            <person name="Schmutz J."/>
            <person name="Rensing S.A."/>
        </authorList>
    </citation>
    <scope>NUCLEOTIDE SEQUENCE [LARGE SCALE GENOMIC DNA]</scope>
    <source>
        <strain evidence="1 2">cv. Gransden 2004</strain>
    </source>
</reference>
<evidence type="ECO:0000313" key="1">
    <source>
        <dbReference type="EnsemblPlants" id="Pp3c22_15320V3.2"/>
    </source>
</evidence>
<organism evidence="1 2">
    <name type="scientific">Physcomitrium patens</name>
    <name type="common">Spreading-leaved earth moss</name>
    <name type="synonym">Physcomitrella patens</name>
    <dbReference type="NCBI Taxonomy" id="3218"/>
    <lineage>
        <taxon>Eukaryota</taxon>
        <taxon>Viridiplantae</taxon>
        <taxon>Streptophyta</taxon>
        <taxon>Embryophyta</taxon>
        <taxon>Bryophyta</taxon>
        <taxon>Bryophytina</taxon>
        <taxon>Bryopsida</taxon>
        <taxon>Funariidae</taxon>
        <taxon>Funariales</taxon>
        <taxon>Funariaceae</taxon>
        <taxon>Physcomitrium</taxon>
    </lineage>
</organism>
<proteinExistence type="predicted"/>
<dbReference type="AlphaFoldDB" id="A0A7I4FF43"/>
<dbReference type="EMBL" id="ABEU02000022">
    <property type="status" value="NOT_ANNOTATED_CDS"/>
    <property type="molecule type" value="Genomic_DNA"/>
</dbReference>
<reference evidence="1 2" key="1">
    <citation type="journal article" date="2008" name="Science">
        <title>The Physcomitrella genome reveals evolutionary insights into the conquest of land by plants.</title>
        <authorList>
            <person name="Rensing S."/>
            <person name="Lang D."/>
            <person name="Zimmer A."/>
            <person name="Terry A."/>
            <person name="Salamov A."/>
            <person name="Shapiro H."/>
            <person name="Nishiyama T."/>
            <person name="Perroud P.-F."/>
            <person name="Lindquist E."/>
            <person name="Kamisugi Y."/>
            <person name="Tanahashi T."/>
            <person name="Sakakibara K."/>
            <person name="Fujita T."/>
            <person name="Oishi K."/>
            <person name="Shin-I T."/>
            <person name="Kuroki Y."/>
            <person name="Toyoda A."/>
            <person name="Suzuki Y."/>
            <person name="Hashimoto A."/>
            <person name="Yamaguchi K."/>
            <person name="Sugano A."/>
            <person name="Kohara Y."/>
            <person name="Fujiyama A."/>
            <person name="Anterola A."/>
            <person name="Aoki S."/>
            <person name="Ashton N."/>
            <person name="Barbazuk W.B."/>
            <person name="Barker E."/>
            <person name="Bennetzen J."/>
            <person name="Bezanilla M."/>
            <person name="Blankenship R."/>
            <person name="Cho S.H."/>
            <person name="Dutcher S."/>
            <person name="Estelle M."/>
            <person name="Fawcett J.A."/>
            <person name="Gundlach H."/>
            <person name="Hanada K."/>
            <person name="Heyl A."/>
            <person name="Hicks K.A."/>
            <person name="Hugh J."/>
            <person name="Lohr M."/>
            <person name="Mayer K."/>
            <person name="Melkozernov A."/>
            <person name="Murata T."/>
            <person name="Nelson D."/>
            <person name="Pils B."/>
            <person name="Prigge M."/>
            <person name="Reiss B."/>
            <person name="Renner T."/>
            <person name="Rombauts S."/>
            <person name="Rushton P."/>
            <person name="Sanderfoot A."/>
            <person name="Schween G."/>
            <person name="Shiu S.-H."/>
            <person name="Stueber K."/>
            <person name="Theodoulou F.L."/>
            <person name="Tu H."/>
            <person name="Van de Peer Y."/>
            <person name="Verrier P.J."/>
            <person name="Waters E."/>
            <person name="Wood A."/>
            <person name="Yang L."/>
            <person name="Cove D."/>
            <person name="Cuming A."/>
            <person name="Hasebe M."/>
            <person name="Lucas S."/>
            <person name="Mishler D.B."/>
            <person name="Reski R."/>
            <person name="Grigoriev I."/>
            <person name="Quatrano R.S."/>
            <person name="Boore J.L."/>
        </authorList>
    </citation>
    <scope>NUCLEOTIDE SEQUENCE [LARGE SCALE GENOMIC DNA]</scope>
    <source>
        <strain evidence="1 2">cv. Gransden 2004</strain>
    </source>
</reference>
<name>A0A7I4FF43_PHYPA</name>